<dbReference type="Pfam" id="PF13416">
    <property type="entry name" value="SBP_bac_8"/>
    <property type="match status" value="1"/>
</dbReference>
<dbReference type="InterPro" id="IPR050490">
    <property type="entry name" value="Bact_solute-bd_prot1"/>
</dbReference>
<keyword evidence="2" id="KW-0813">Transport</keyword>
<feature type="signal peptide" evidence="5">
    <location>
        <begin position="1"/>
        <end position="25"/>
    </location>
</feature>
<feature type="region of interest" description="Disordered" evidence="4">
    <location>
        <begin position="446"/>
        <end position="467"/>
    </location>
</feature>
<comment type="caution">
    <text evidence="6">The sequence shown here is derived from an EMBL/GenBank/DDBJ whole genome shotgun (WGS) entry which is preliminary data.</text>
</comment>
<dbReference type="PANTHER" id="PTHR43649">
    <property type="entry name" value="ARABINOSE-BINDING PROTEIN-RELATED"/>
    <property type="match status" value="1"/>
</dbReference>
<evidence type="ECO:0000313" key="6">
    <source>
        <dbReference type="EMBL" id="GAA2428730.1"/>
    </source>
</evidence>
<protein>
    <submittedName>
        <fullName evidence="6">Extracellular solute-binding protein</fullName>
    </submittedName>
</protein>
<proteinExistence type="inferred from homology"/>
<dbReference type="SUPFAM" id="SSF53850">
    <property type="entry name" value="Periplasmic binding protein-like II"/>
    <property type="match status" value="1"/>
</dbReference>
<comment type="similarity">
    <text evidence="1">Belongs to the bacterial solute-binding protein 1 family.</text>
</comment>
<evidence type="ECO:0000256" key="4">
    <source>
        <dbReference type="SAM" id="MobiDB-lite"/>
    </source>
</evidence>
<keyword evidence="3 5" id="KW-0732">Signal</keyword>
<reference evidence="6 7" key="1">
    <citation type="journal article" date="2019" name="Int. J. Syst. Evol. Microbiol.">
        <title>The Global Catalogue of Microorganisms (GCM) 10K type strain sequencing project: providing services to taxonomists for standard genome sequencing and annotation.</title>
        <authorList>
            <consortium name="The Broad Institute Genomics Platform"/>
            <consortium name="The Broad Institute Genome Sequencing Center for Infectious Disease"/>
            <person name="Wu L."/>
            <person name="Ma J."/>
        </authorList>
    </citation>
    <scope>NUCLEOTIDE SEQUENCE [LARGE SCALE GENOMIC DNA]</scope>
    <source>
        <strain evidence="6 7">JCM 6305</strain>
    </source>
</reference>
<dbReference type="Gene3D" id="3.40.190.10">
    <property type="entry name" value="Periplasmic binding protein-like II"/>
    <property type="match status" value="1"/>
</dbReference>
<evidence type="ECO:0000256" key="5">
    <source>
        <dbReference type="SAM" id="SignalP"/>
    </source>
</evidence>
<dbReference type="PANTHER" id="PTHR43649:SF34">
    <property type="entry name" value="ABC TRANSPORTER PERIPLASMIC-BINDING PROTEIN YCJN-RELATED"/>
    <property type="match status" value="1"/>
</dbReference>
<gene>
    <name evidence="6" type="ORF">GCM10010405_09240</name>
</gene>
<dbReference type="Proteomes" id="UP001501638">
    <property type="component" value="Unassembled WGS sequence"/>
</dbReference>
<accession>A0ABN3JHZ3</accession>
<dbReference type="InterPro" id="IPR006059">
    <property type="entry name" value="SBP"/>
</dbReference>
<name>A0ABN3JHZ3_9ACTN</name>
<dbReference type="RefSeq" id="WP_344320770.1">
    <property type="nucleotide sequence ID" value="NZ_BAAASZ010000007.1"/>
</dbReference>
<organism evidence="6 7">
    <name type="scientific">Streptomyces macrosporus</name>
    <dbReference type="NCBI Taxonomy" id="44032"/>
    <lineage>
        <taxon>Bacteria</taxon>
        <taxon>Bacillati</taxon>
        <taxon>Actinomycetota</taxon>
        <taxon>Actinomycetes</taxon>
        <taxon>Kitasatosporales</taxon>
        <taxon>Streptomycetaceae</taxon>
        <taxon>Streptomyces</taxon>
    </lineage>
</organism>
<keyword evidence="7" id="KW-1185">Reference proteome</keyword>
<evidence type="ECO:0000256" key="1">
    <source>
        <dbReference type="ARBA" id="ARBA00008520"/>
    </source>
</evidence>
<dbReference type="EMBL" id="BAAASZ010000007">
    <property type="protein sequence ID" value="GAA2428730.1"/>
    <property type="molecule type" value="Genomic_DNA"/>
</dbReference>
<evidence type="ECO:0000313" key="7">
    <source>
        <dbReference type="Proteomes" id="UP001501638"/>
    </source>
</evidence>
<evidence type="ECO:0000256" key="3">
    <source>
        <dbReference type="ARBA" id="ARBA00022729"/>
    </source>
</evidence>
<dbReference type="PROSITE" id="PS51257">
    <property type="entry name" value="PROKAR_LIPOPROTEIN"/>
    <property type="match status" value="1"/>
</dbReference>
<feature type="chain" id="PRO_5046805549" evidence="5">
    <location>
        <begin position="26"/>
        <end position="467"/>
    </location>
</feature>
<evidence type="ECO:0000256" key="2">
    <source>
        <dbReference type="ARBA" id="ARBA00022448"/>
    </source>
</evidence>
<sequence>MRKWIRRSRRTAAGLVALASIGVLVGCSTGEDPAVPDNRITVWSQENLPPRMAATNEVVDRFEKETGIEVELVGVDEGQLPQLIMSAAAAGRLPDVIGAVPMGQVWQMYGNGLLDTRVGEKVVEDLGRETFDANALRLTADDGTRLAVPSDAWLQLLVYRKDRLRQEGLPVPDTYDRLLKAAAALDGDGRDGISVATDPGDVFTQQSFENIALANGCRLVDESGDVRLDSPACRRAFTAYDRLARLHGAPGTQSVDSTRATYFSGESSMIVWSSFLLDELAGLRDDALPSCAECEADKEFLSRNSGIVTALSGPDGAEPAQFGEVTSWAVTKTAEKAAAEKFIEYMMSDGYEEWFGMAPEGKIPVRAGTVDDPQRYLRAWRASEAGVDTRKPMNQVYPDALLDQLAEGVGDMKRWGITEGQGVLVGATNGELPVPKAIGAMTSGQITPDEAAREADEEVAALQKSLQ</sequence>